<gene>
    <name evidence="2" type="ORF">CCR75_000621</name>
</gene>
<dbReference type="RefSeq" id="XP_067814412.1">
    <property type="nucleotide sequence ID" value="XM_067958728.1"/>
</dbReference>
<comment type="caution">
    <text evidence="2">The sequence shown here is derived from an EMBL/GenBank/DDBJ whole genome shotgun (WGS) entry which is preliminary data.</text>
</comment>
<dbReference type="AlphaFoldDB" id="A0A976FDL9"/>
<feature type="signal peptide" evidence="1">
    <location>
        <begin position="1"/>
        <end position="21"/>
    </location>
</feature>
<proteinExistence type="predicted"/>
<organism evidence="2 3">
    <name type="scientific">Bremia lactucae</name>
    <name type="common">Lettuce downy mildew</name>
    <dbReference type="NCBI Taxonomy" id="4779"/>
    <lineage>
        <taxon>Eukaryota</taxon>
        <taxon>Sar</taxon>
        <taxon>Stramenopiles</taxon>
        <taxon>Oomycota</taxon>
        <taxon>Peronosporomycetes</taxon>
        <taxon>Peronosporales</taxon>
        <taxon>Peronosporaceae</taxon>
        <taxon>Bremia</taxon>
    </lineage>
</organism>
<dbReference type="EMBL" id="SHOA02000220">
    <property type="protein sequence ID" value="TDH64913.1"/>
    <property type="molecule type" value="Genomic_DNA"/>
</dbReference>
<evidence type="ECO:0000313" key="3">
    <source>
        <dbReference type="Proteomes" id="UP000294530"/>
    </source>
</evidence>
<keyword evidence="1" id="KW-0732">Signal</keyword>
<reference evidence="2 3" key="1">
    <citation type="journal article" date="2021" name="Genome Biol.">
        <title>AFLAP: assembly-free linkage analysis pipeline using k-mers from genome sequencing data.</title>
        <authorList>
            <person name="Fletcher K."/>
            <person name="Zhang L."/>
            <person name="Gil J."/>
            <person name="Han R."/>
            <person name="Cavanaugh K."/>
            <person name="Michelmore R."/>
        </authorList>
    </citation>
    <scope>NUCLEOTIDE SEQUENCE [LARGE SCALE GENOMIC DNA]</scope>
    <source>
        <strain evidence="2 3">SF5</strain>
    </source>
</reference>
<evidence type="ECO:0000256" key="1">
    <source>
        <dbReference type="SAM" id="SignalP"/>
    </source>
</evidence>
<feature type="chain" id="PRO_5037560947" evidence="1">
    <location>
        <begin position="22"/>
        <end position="59"/>
    </location>
</feature>
<name>A0A976FDL9_BRELC</name>
<sequence length="59" mass="6374">MHGIMLSQLVDSALLVAKAASNDFAKGWAVWTSQKSSQSPLTNQELGMGKSVTYFCLIL</sequence>
<accession>A0A976FDL9</accession>
<dbReference type="Proteomes" id="UP000294530">
    <property type="component" value="Unassembled WGS sequence"/>
</dbReference>
<dbReference type="GeneID" id="94344399"/>
<evidence type="ECO:0000313" key="2">
    <source>
        <dbReference type="EMBL" id="TDH64913.1"/>
    </source>
</evidence>
<keyword evidence="3" id="KW-1185">Reference proteome</keyword>
<dbReference type="KEGG" id="blac:94344399"/>
<protein>
    <submittedName>
        <fullName evidence="2">Uncharacterized protein</fullName>
    </submittedName>
</protein>